<evidence type="ECO:0000313" key="3">
    <source>
        <dbReference type="EMBL" id="CAB4812650.1"/>
    </source>
</evidence>
<dbReference type="AlphaFoldDB" id="A0A6J7RC02"/>
<accession>A0A6J7RC02</accession>
<gene>
    <name evidence="3" type="ORF">UFOPK3037_01423</name>
    <name evidence="4" type="ORF">UFOPK3278_01452</name>
    <name evidence="2" type="ORF">UFOPK3406_01489</name>
    <name evidence="1" type="ORF">UFOPK3925_01311</name>
    <name evidence="5" type="ORF">UFOPK4097_01255</name>
</gene>
<dbReference type="EMBL" id="CAFAAO010000023">
    <property type="protein sequence ID" value="CAB4812650.1"/>
    <property type="molecule type" value="Genomic_DNA"/>
</dbReference>
<sequence length="70" mass="8336">MIRLYMAFWACRDHYMMWFLDFEMGFDQGFSVLGRLRTARAALIALYLLSGNPKPIIMGLCYSWVYENNR</sequence>
<dbReference type="EMBL" id="CAFBPK010000023">
    <property type="protein sequence ID" value="CAB5026294.1"/>
    <property type="molecule type" value="Genomic_DNA"/>
</dbReference>
<evidence type="ECO:0000313" key="4">
    <source>
        <dbReference type="EMBL" id="CAB4851308.1"/>
    </source>
</evidence>
<organism evidence="5">
    <name type="scientific">freshwater metagenome</name>
    <dbReference type="NCBI Taxonomy" id="449393"/>
    <lineage>
        <taxon>unclassified sequences</taxon>
        <taxon>metagenomes</taxon>
        <taxon>ecological metagenomes</taxon>
    </lineage>
</organism>
<dbReference type="EMBL" id="CAESAI010000075">
    <property type="protein sequence ID" value="CAB4345333.1"/>
    <property type="molecule type" value="Genomic_DNA"/>
</dbReference>
<proteinExistence type="predicted"/>
<evidence type="ECO:0000313" key="1">
    <source>
        <dbReference type="EMBL" id="CAB4343954.1"/>
    </source>
</evidence>
<name>A0A6J7RC02_9ZZZZ</name>
<dbReference type="EMBL" id="CAESAD010000011">
    <property type="protein sequence ID" value="CAB4343954.1"/>
    <property type="molecule type" value="Genomic_DNA"/>
</dbReference>
<evidence type="ECO:0000313" key="2">
    <source>
        <dbReference type="EMBL" id="CAB4345333.1"/>
    </source>
</evidence>
<reference evidence="5" key="1">
    <citation type="submission" date="2020-05" db="EMBL/GenBank/DDBJ databases">
        <authorList>
            <person name="Chiriac C."/>
            <person name="Salcher M."/>
            <person name="Ghai R."/>
            <person name="Kavagutti S V."/>
        </authorList>
    </citation>
    <scope>NUCLEOTIDE SEQUENCE</scope>
</reference>
<evidence type="ECO:0000313" key="5">
    <source>
        <dbReference type="EMBL" id="CAB5026294.1"/>
    </source>
</evidence>
<dbReference type="EMBL" id="CAFBIX010000106">
    <property type="protein sequence ID" value="CAB4851308.1"/>
    <property type="molecule type" value="Genomic_DNA"/>
</dbReference>
<protein>
    <submittedName>
        <fullName evidence="5">Unannotated protein</fullName>
    </submittedName>
</protein>